<dbReference type="InterPro" id="IPR027785">
    <property type="entry name" value="UvrD-like_helicase_C"/>
</dbReference>
<evidence type="ECO:0000313" key="4">
    <source>
        <dbReference type="Proteomes" id="UP000629098"/>
    </source>
</evidence>
<gene>
    <name evidence="3" type="ORF">ICL16_36465</name>
</gene>
<dbReference type="RefSeq" id="WP_190836662.1">
    <property type="nucleotide sequence ID" value="NZ_CAWPPI010000110.1"/>
</dbReference>
<dbReference type="GO" id="GO:0043138">
    <property type="term" value="F:3'-5' DNA helicase activity"/>
    <property type="evidence" value="ECO:0007669"/>
    <property type="project" value="TreeGrafter"/>
</dbReference>
<evidence type="ECO:0000259" key="1">
    <source>
        <dbReference type="Pfam" id="PF08378"/>
    </source>
</evidence>
<dbReference type="AlphaFoldDB" id="A0A8J6XJV6"/>
<feature type="domain" description="UvrD-like helicase C-terminal" evidence="2">
    <location>
        <begin position="484"/>
        <end position="529"/>
    </location>
</feature>
<dbReference type="SUPFAM" id="SSF52540">
    <property type="entry name" value="P-loop containing nucleoside triphosphate hydrolases"/>
    <property type="match status" value="1"/>
</dbReference>
<proteinExistence type="predicted"/>
<dbReference type="EMBL" id="JACXAE010000110">
    <property type="protein sequence ID" value="MBD2777399.1"/>
    <property type="molecule type" value="Genomic_DNA"/>
</dbReference>
<name>A0A8J6XJV6_9CYAN</name>
<dbReference type="Proteomes" id="UP000629098">
    <property type="component" value="Unassembled WGS sequence"/>
</dbReference>
<dbReference type="PANTHER" id="PTHR11070">
    <property type="entry name" value="UVRD / RECB / PCRA DNA HELICASE FAMILY MEMBER"/>
    <property type="match status" value="1"/>
</dbReference>
<dbReference type="GO" id="GO:0003677">
    <property type="term" value="F:DNA binding"/>
    <property type="evidence" value="ECO:0007669"/>
    <property type="project" value="InterPro"/>
</dbReference>
<feature type="domain" description="NERD" evidence="1">
    <location>
        <begin position="12"/>
        <end position="126"/>
    </location>
</feature>
<evidence type="ECO:0000259" key="2">
    <source>
        <dbReference type="Pfam" id="PF13538"/>
    </source>
</evidence>
<dbReference type="InterPro" id="IPR027417">
    <property type="entry name" value="P-loop_NTPase"/>
</dbReference>
<organism evidence="3 4">
    <name type="scientific">Iningainema tapete BLCC-T55</name>
    <dbReference type="NCBI Taxonomy" id="2748662"/>
    <lineage>
        <taxon>Bacteria</taxon>
        <taxon>Bacillati</taxon>
        <taxon>Cyanobacteriota</taxon>
        <taxon>Cyanophyceae</taxon>
        <taxon>Nostocales</taxon>
        <taxon>Scytonemataceae</taxon>
        <taxon>Iningainema tapete</taxon>
    </lineage>
</organism>
<comment type="caution">
    <text evidence="3">The sequence shown here is derived from an EMBL/GenBank/DDBJ whole genome shotgun (WGS) entry which is preliminary data.</text>
</comment>
<evidence type="ECO:0000313" key="3">
    <source>
        <dbReference type="EMBL" id="MBD2777399.1"/>
    </source>
</evidence>
<dbReference type="Gene3D" id="3.40.50.300">
    <property type="entry name" value="P-loop containing nucleotide triphosphate hydrolases"/>
    <property type="match status" value="2"/>
</dbReference>
<sequence length="536" mass="61563">MFPENLRSDVKSKAEKLLYKAFQEHLPDNFTVFHQVPWQLKDTRNGAKDGEADFVIACPKLGILVLEVKGGKISYDGKEDQWYSNHHIVKDPFKQACESMHSLIDLLKEKPYWRKTWIPIGYAVAFPDVELKGELPLHAPAEIIMDCSHLNNLSAWVTAVLNYWRGKNHTKSDLDAKGVEQLVKILRPSTVSSIVQPFIQDERKFINLVDQQINILDFLARHRRVAISGCAGSGKTLLALEKARRLNEQGFSVLLTCYNKALALTLRQRLGQKQNLHVYTFHGICEKLFRQAGFAPNNDEIPEDKLFKEVYPNLLVEASDKLNWHVDAVIVDEGQDFCEHWWLALKFLLNDPDNGIFYFFYDDNQNIFGKKGWQPPLEETPFSLTTNCRNTQKIHAYVLEFYAGTHSTTPAGPVGRDVEIHYYRNDNQLKNTLSSILYRLVEEEKIATKDIVILTTRRKQALQNQLLGKFRVKADADISNNEIRCNTIHYFKGLESPVVILVEIDLNNVRNLKNLLYVGASRARHHLIILRPDAPF</sequence>
<accession>A0A8J6XJV6</accession>
<dbReference type="Pfam" id="PF13538">
    <property type="entry name" value="UvrD_C_2"/>
    <property type="match status" value="1"/>
</dbReference>
<keyword evidence="4" id="KW-1185">Reference proteome</keyword>
<dbReference type="InterPro" id="IPR011528">
    <property type="entry name" value="NERD"/>
</dbReference>
<dbReference type="PANTHER" id="PTHR11070:SF2">
    <property type="entry name" value="ATP-DEPENDENT DNA HELICASE SRS2"/>
    <property type="match status" value="1"/>
</dbReference>
<protein>
    <submittedName>
        <fullName evidence="3">NERD domain-containing protein</fullName>
    </submittedName>
</protein>
<dbReference type="GO" id="GO:0005524">
    <property type="term" value="F:ATP binding"/>
    <property type="evidence" value="ECO:0007669"/>
    <property type="project" value="InterPro"/>
</dbReference>
<reference evidence="3" key="1">
    <citation type="submission" date="2020-09" db="EMBL/GenBank/DDBJ databases">
        <title>Iningainema tapete sp. nov. (Scytonemataceae, Cyanobacteria) from greenhouses in central Florida (USA) produces two types of nodularin with biosynthetic potential for microcystin-LR and anabaenopeptins.</title>
        <authorList>
            <person name="Berthold D.E."/>
            <person name="Lefler F.W."/>
            <person name="Huang I.-S."/>
            <person name="Abdulla H."/>
            <person name="Zimba P.V."/>
            <person name="Laughinghouse H.D. IV."/>
        </authorList>
    </citation>
    <scope>NUCLEOTIDE SEQUENCE</scope>
    <source>
        <strain evidence="3">BLCCT55</strain>
    </source>
</reference>
<dbReference type="Pfam" id="PF08378">
    <property type="entry name" value="NERD"/>
    <property type="match status" value="1"/>
</dbReference>
<dbReference type="InterPro" id="IPR000212">
    <property type="entry name" value="DNA_helicase_UvrD/REP"/>
</dbReference>
<dbReference type="GO" id="GO:0000725">
    <property type="term" value="P:recombinational repair"/>
    <property type="evidence" value="ECO:0007669"/>
    <property type="project" value="TreeGrafter"/>
</dbReference>
<dbReference type="Pfam" id="PF13245">
    <property type="entry name" value="AAA_19"/>
    <property type="match status" value="1"/>
</dbReference>